<keyword evidence="3" id="KW-1185">Reference proteome</keyword>
<name>A0ABU5MQ44_9BIFI</name>
<sequence>MDRFSEKSLLSLGDYYVYGLIDPRSKRIFYIGKGAGNRVFEHEKKILGSSESENLKLKTISEIKAAGLEVEKIIINSNLTEEEAFASEASLINAFNYVSDTGLTNIVAGHHSAEALSVDEYERINGAVELEEKDIKHRILVIKINRLYRRCMDENVLYDAVRGIWRVSKEKVKTVEYVFGVYNSLIVAVYKPSKWFVCKEAKDRLPRQDIILEPKKANRLFFVDDRYEQGFTLDENEAFYLGKSIIRLKLNQSAQNPITYLNPQK</sequence>
<evidence type="ECO:0000259" key="1">
    <source>
        <dbReference type="PROSITE" id="PS50164"/>
    </source>
</evidence>
<comment type="caution">
    <text evidence="2">The sequence shown here is derived from an EMBL/GenBank/DDBJ whole genome shotgun (WGS) entry which is preliminary data.</text>
</comment>
<dbReference type="RefSeq" id="WP_004110959.1">
    <property type="nucleotide sequence ID" value="NZ_NNRR02000001.1"/>
</dbReference>
<protein>
    <recommendedName>
        <fullName evidence="1">GIY-YIG domain-containing protein</fullName>
    </recommendedName>
</protein>
<evidence type="ECO:0000313" key="2">
    <source>
        <dbReference type="EMBL" id="MDZ7544547.1"/>
    </source>
</evidence>
<dbReference type="Pfam" id="PF22945">
    <property type="entry name" value="LEM-3_GIY-YIG"/>
    <property type="match status" value="1"/>
</dbReference>
<dbReference type="CDD" id="cd10440">
    <property type="entry name" value="GIY-YIG_COG3680"/>
    <property type="match status" value="1"/>
</dbReference>
<gene>
    <name evidence="2" type="ORF">CG393_002475</name>
</gene>
<reference evidence="2 3" key="1">
    <citation type="journal article" date="2021" name="Microb. Ecol.">
        <title>A Generalist Lifestyle Allows Rare Gardnerella spp. to Persist at Low Levels in the Vaginal Microbiome.</title>
        <authorList>
            <person name="Khan S."/>
            <person name="Vancuren S.J."/>
            <person name="Hill J.E."/>
        </authorList>
    </citation>
    <scope>NUCLEOTIDE SEQUENCE [LARGE SCALE GENOMIC DNA]</scope>
    <source>
        <strain evidence="2 3">GH020</strain>
    </source>
</reference>
<evidence type="ECO:0000313" key="3">
    <source>
        <dbReference type="Proteomes" id="UP000257886"/>
    </source>
</evidence>
<accession>A0ABU5MQ44</accession>
<dbReference type="InterPro" id="IPR000305">
    <property type="entry name" value="GIY-YIG_endonuc"/>
</dbReference>
<feature type="domain" description="GIY-YIG" evidence="1">
    <location>
        <begin position="13"/>
        <end position="106"/>
    </location>
</feature>
<dbReference type="PROSITE" id="PS50164">
    <property type="entry name" value="GIY_YIG"/>
    <property type="match status" value="1"/>
</dbReference>
<organism evidence="2 3">
    <name type="scientific">Gardnerella piotii</name>
    <dbReference type="NCBI Taxonomy" id="2792977"/>
    <lineage>
        <taxon>Bacteria</taxon>
        <taxon>Bacillati</taxon>
        <taxon>Actinomycetota</taxon>
        <taxon>Actinomycetes</taxon>
        <taxon>Bifidobacteriales</taxon>
        <taxon>Bifidobacteriaceae</taxon>
        <taxon>Gardnerella</taxon>
    </lineage>
</organism>
<dbReference type="Proteomes" id="UP000257886">
    <property type="component" value="Unassembled WGS sequence"/>
</dbReference>
<proteinExistence type="predicted"/>
<dbReference type="EMBL" id="NNRR02000001">
    <property type="protein sequence ID" value="MDZ7544547.1"/>
    <property type="molecule type" value="Genomic_DNA"/>
</dbReference>